<protein>
    <submittedName>
        <fullName evidence="2">Uncharacterized protein</fullName>
    </submittedName>
</protein>
<evidence type="ECO:0000313" key="2">
    <source>
        <dbReference type="EMBL" id="CBJ29603.1"/>
    </source>
</evidence>
<dbReference type="Proteomes" id="UP000002630">
    <property type="component" value="Linkage Group LG33"/>
</dbReference>
<dbReference type="OrthoDB" id="10364382at2759"/>
<gene>
    <name evidence="2" type="ORF">Esi_0154_0045</name>
</gene>
<evidence type="ECO:0000256" key="1">
    <source>
        <dbReference type="SAM" id="MobiDB-lite"/>
    </source>
</evidence>
<dbReference type="EMBL" id="FN648095">
    <property type="protein sequence ID" value="CBJ29603.1"/>
    <property type="molecule type" value="Genomic_DNA"/>
</dbReference>
<sequence>MLTFRFLALRDVPRPSATDASSPRKATWSIRTQGGNSTRFVDLDEGAQHHQHDNEGEERSASAADNSERGTAANSTAARPVWPEQVEVEDREGQDTIQVAVVLELASTATKPREKCCHSITMIDVLDVRLRPGEKVTLWRPLHSLGASTQDSIDNDGDHGFGEIQIAVTYNTDDCVDQGM</sequence>
<dbReference type="EMBL" id="FN649758">
    <property type="protein sequence ID" value="CBJ29603.1"/>
    <property type="molecule type" value="Genomic_DNA"/>
</dbReference>
<proteinExistence type="predicted"/>
<name>D7FL67_ECTSI</name>
<evidence type="ECO:0000313" key="3">
    <source>
        <dbReference type="Proteomes" id="UP000002630"/>
    </source>
</evidence>
<reference evidence="2 3" key="1">
    <citation type="journal article" date="2010" name="Nature">
        <title>The Ectocarpus genome and the independent evolution of multicellularity in brown algae.</title>
        <authorList>
            <person name="Cock J.M."/>
            <person name="Sterck L."/>
            <person name="Rouze P."/>
            <person name="Scornet D."/>
            <person name="Allen A.E."/>
            <person name="Amoutzias G."/>
            <person name="Anthouard V."/>
            <person name="Artiguenave F."/>
            <person name="Aury J.M."/>
            <person name="Badger J.H."/>
            <person name="Beszteri B."/>
            <person name="Billiau K."/>
            <person name="Bonnet E."/>
            <person name="Bothwell J.H."/>
            <person name="Bowler C."/>
            <person name="Boyen C."/>
            <person name="Brownlee C."/>
            <person name="Carrano C.J."/>
            <person name="Charrier B."/>
            <person name="Cho G.Y."/>
            <person name="Coelho S.M."/>
            <person name="Collen J."/>
            <person name="Corre E."/>
            <person name="Da Silva C."/>
            <person name="Delage L."/>
            <person name="Delaroque N."/>
            <person name="Dittami S.M."/>
            <person name="Doulbeau S."/>
            <person name="Elias M."/>
            <person name="Farnham G."/>
            <person name="Gachon C.M."/>
            <person name="Gschloessl B."/>
            <person name="Heesch S."/>
            <person name="Jabbari K."/>
            <person name="Jubin C."/>
            <person name="Kawai H."/>
            <person name="Kimura K."/>
            <person name="Kloareg B."/>
            <person name="Kupper F.C."/>
            <person name="Lang D."/>
            <person name="Le Bail A."/>
            <person name="Leblanc C."/>
            <person name="Lerouge P."/>
            <person name="Lohr M."/>
            <person name="Lopez P.J."/>
            <person name="Martens C."/>
            <person name="Maumus F."/>
            <person name="Michel G."/>
            <person name="Miranda-Saavedra D."/>
            <person name="Morales J."/>
            <person name="Moreau H."/>
            <person name="Motomura T."/>
            <person name="Nagasato C."/>
            <person name="Napoli C.A."/>
            <person name="Nelson D.R."/>
            <person name="Nyvall-Collen P."/>
            <person name="Peters A.F."/>
            <person name="Pommier C."/>
            <person name="Potin P."/>
            <person name="Poulain J."/>
            <person name="Quesneville H."/>
            <person name="Read B."/>
            <person name="Rensing S.A."/>
            <person name="Ritter A."/>
            <person name="Rousvoal S."/>
            <person name="Samanta M."/>
            <person name="Samson G."/>
            <person name="Schroeder D.C."/>
            <person name="Segurens B."/>
            <person name="Strittmatter M."/>
            <person name="Tonon T."/>
            <person name="Tregear J.W."/>
            <person name="Valentin K."/>
            <person name="von Dassow P."/>
            <person name="Yamagishi T."/>
            <person name="Van de Peer Y."/>
            <person name="Wincker P."/>
        </authorList>
    </citation>
    <scope>NUCLEOTIDE SEQUENCE [LARGE SCALE GENOMIC DNA]</scope>
    <source>
        <strain evidence="3">Ec32 / CCAP1310/4</strain>
    </source>
</reference>
<accession>D7FL67</accession>
<keyword evidence="3" id="KW-1185">Reference proteome</keyword>
<dbReference type="AlphaFoldDB" id="D7FL67"/>
<dbReference type="InParanoid" id="D7FL67"/>
<feature type="region of interest" description="Disordered" evidence="1">
    <location>
        <begin position="14"/>
        <end position="85"/>
    </location>
</feature>
<feature type="compositionally biased region" description="Basic and acidic residues" evidence="1">
    <location>
        <begin position="46"/>
        <end position="60"/>
    </location>
</feature>
<organism evidence="2 3">
    <name type="scientific">Ectocarpus siliculosus</name>
    <name type="common">Brown alga</name>
    <name type="synonym">Conferva siliculosa</name>
    <dbReference type="NCBI Taxonomy" id="2880"/>
    <lineage>
        <taxon>Eukaryota</taxon>
        <taxon>Sar</taxon>
        <taxon>Stramenopiles</taxon>
        <taxon>Ochrophyta</taxon>
        <taxon>PX clade</taxon>
        <taxon>Phaeophyceae</taxon>
        <taxon>Ectocarpales</taxon>
        <taxon>Ectocarpaceae</taxon>
        <taxon>Ectocarpus</taxon>
    </lineage>
</organism>
<feature type="compositionally biased region" description="Polar residues" evidence="1">
    <location>
        <begin position="29"/>
        <end position="39"/>
    </location>
</feature>